<evidence type="ECO:0000256" key="1">
    <source>
        <dbReference type="ARBA" id="ARBA00009018"/>
    </source>
</evidence>
<dbReference type="Gene3D" id="3.40.50.300">
    <property type="entry name" value="P-loop containing nucleotide triphosphate hydrolases"/>
    <property type="match status" value="1"/>
</dbReference>
<dbReference type="GO" id="GO:0005524">
    <property type="term" value="F:ATP binding"/>
    <property type="evidence" value="ECO:0007669"/>
    <property type="project" value="UniProtKB-KW"/>
</dbReference>
<dbReference type="EMBL" id="LN483332">
    <property type="protein sequence ID" value="CED85334.1"/>
    <property type="molecule type" value="Genomic_DNA"/>
</dbReference>
<dbReference type="PANTHER" id="PTHR10695:SF46">
    <property type="entry name" value="BIFUNCTIONAL COENZYME A SYNTHASE-RELATED"/>
    <property type="match status" value="1"/>
</dbReference>
<dbReference type="InterPro" id="IPR027417">
    <property type="entry name" value="P-loop_NTPase"/>
</dbReference>
<dbReference type="SUPFAM" id="SSF52540">
    <property type="entry name" value="P-loop containing nucleoside triphosphate hydrolases"/>
    <property type="match status" value="1"/>
</dbReference>
<dbReference type="InterPro" id="IPR001977">
    <property type="entry name" value="Depp_CoAkinase"/>
</dbReference>
<accession>A0A0F7SXB2</accession>
<sequence length="245" mass="27411">MLVVGLTGGIASGKSTVSGLLKTKHHIPIIDADVIAREVLEPGTSCHKAVVAHFGSSILLPSSDRIDRTALGSLIFKSPTDRAFLNSVTHPAVRREMLRQLIKYWLKGKRMVVLDVPLLIEAKLDRFVGEVVVVYVDEDVQLERLMKREPIPPNKPLTLEQAKDRIQSQLPLKEKISKADHILDNSTTPSSLSTSVDALVVTLLEKSGKFPSWRLCWIFPPLGLWLACWRVGRKWMNARNREAKL</sequence>
<evidence type="ECO:0000256" key="2">
    <source>
        <dbReference type="ARBA" id="ARBA00022741"/>
    </source>
</evidence>
<reference evidence="4" key="1">
    <citation type="submission" date="2014-08" db="EMBL/GenBank/DDBJ databases">
        <authorList>
            <person name="Sharma Rahul"/>
            <person name="Thines Marco"/>
        </authorList>
    </citation>
    <scope>NUCLEOTIDE SEQUENCE</scope>
</reference>
<dbReference type="HAMAP" id="MF_00376">
    <property type="entry name" value="Dephospho_CoA_kinase"/>
    <property type="match status" value="1"/>
</dbReference>
<keyword evidence="2" id="KW-0547">Nucleotide-binding</keyword>
<dbReference type="GO" id="GO:0004140">
    <property type="term" value="F:dephospho-CoA kinase activity"/>
    <property type="evidence" value="ECO:0007669"/>
    <property type="project" value="InterPro"/>
</dbReference>
<dbReference type="GO" id="GO:0005737">
    <property type="term" value="C:cytoplasm"/>
    <property type="evidence" value="ECO:0007669"/>
    <property type="project" value="UniProtKB-ARBA"/>
</dbReference>
<dbReference type="PANTHER" id="PTHR10695">
    <property type="entry name" value="DEPHOSPHO-COA KINASE-RELATED"/>
    <property type="match status" value="1"/>
</dbReference>
<organism evidence="4">
    <name type="scientific">Phaffia rhodozyma</name>
    <name type="common">Yeast</name>
    <name type="synonym">Xanthophyllomyces dendrorhous</name>
    <dbReference type="NCBI Taxonomy" id="264483"/>
    <lineage>
        <taxon>Eukaryota</taxon>
        <taxon>Fungi</taxon>
        <taxon>Dikarya</taxon>
        <taxon>Basidiomycota</taxon>
        <taxon>Agaricomycotina</taxon>
        <taxon>Tremellomycetes</taxon>
        <taxon>Cystofilobasidiales</taxon>
        <taxon>Mrakiaceae</taxon>
        <taxon>Phaffia</taxon>
    </lineage>
</organism>
<name>A0A0F7SXB2_PHARH</name>
<protein>
    <submittedName>
        <fullName evidence="4">Similar to bacterial dephospho-CoA kinase</fullName>
    </submittedName>
</protein>
<dbReference type="Pfam" id="PF01121">
    <property type="entry name" value="CoaE"/>
    <property type="match status" value="1"/>
</dbReference>
<dbReference type="CDD" id="cd02022">
    <property type="entry name" value="DPCK"/>
    <property type="match status" value="1"/>
</dbReference>
<dbReference type="GO" id="GO:0015937">
    <property type="term" value="P:coenzyme A biosynthetic process"/>
    <property type="evidence" value="ECO:0007669"/>
    <property type="project" value="InterPro"/>
</dbReference>
<dbReference type="NCBIfam" id="TIGR00152">
    <property type="entry name" value="dephospho-CoA kinase"/>
    <property type="match status" value="1"/>
</dbReference>
<keyword evidence="3" id="KW-0067">ATP-binding</keyword>
<comment type="similarity">
    <text evidence="1">Belongs to the CoaE family.</text>
</comment>
<dbReference type="AlphaFoldDB" id="A0A0F7SXB2"/>
<keyword evidence="4" id="KW-0808">Transferase</keyword>
<keyword evidence="4" id="KW-0418">Kinase</keyword>
<dbReference type="FunFam" id="3.40.50.300:FF:000485">
    <property type="entry name" value="Dephospho-CoA kinase CAB5"/>
    <property type="match status" value="1"/>
</dbReference>
<evidence type="ECO:0000256" key="3">
    <source>
        <dbReference type="ARBA" id="ARBA00022840"/>
    </source>
</evidence>
<evidence type="ECO:0000313" key="4">
    <source>
        <dbReference type="EMBL" id="CED85334.1"/>
    </source>
</evidence>
<dbReference type="PROSITE" id="PS51219">
    <property type="entry name" value="DPCK"/>
    <property type="match status" value="1"/>
</dbReference>
<proteinExistence type="inferred from homology"/>